<reference evidence="1 2" key="1">
    <citation type="submission" date="2017-02" db="EMBL/GenBank/DDBJ databases">
        <title>Genome sequence of the nitrite-oxidizing bacterium Nitrobacter vulgaris strain Ab1.</title>
        <authorList>
            <person name="Mellbye B.L."/>
            <person name="Davis E.W."/>
            <person name="Spieck E."/>
            <person name="Chang J.H."/>
            <person name="Bottomley P.J."/>
            <person name="Sayavedra-Soto L.A."/>
        </authorList>
    </citation>
    <scope>NUCLEOTIDE SEQUENCE [LARGE SCALE GENOMIC DNA]</scope>
    <source>
        <strain evidence="1 2">Ab1</strain>
    </source>
</reference>
<keyword evidence="2" id="KW-1185">Reference proteome</keyword>
<dbReference type="AlphaFoldDB" id="A0A1V4I1K8"/>
<gene>
    <name evidence="1" type="ORF">B2M20_03995</name>
</gene>
<organism evidence="1 2">
    <name type="scientific">Nitrobacter vulgaris</name>
    <dbReference type="NCBI Taxonomy" id="29421"/>
    <lineage>
        <taxon>Bacteria</taxon>
        <taxon>Pseudomonadati</taxon>
        <taxon>Pseudomonadota</taxon>
        <taxon>Alphaproteobacteria</taxon>
        <taxon>Hyphomicrobiales</taxon>
        <taxon>Nitrobacteraceae</taxon>
        <taxon>Nitrobacter</taxon>
    </lineage>
</organism>
<dbReference type="RefSeq" id="WP_079445802.1">
    <property type="nucleotide sequence ID" value="NZ_MWPQ01000011.1"/>
</dbReference>
<protein>
    <submittedName>
        <fullName evidence="1">Uncharacterized protein</fullName>
    </submittedName>
</protein>
<proteinExistence type="predicted"/>
<name>A0A1V4I1K8_NITVU</name>
<comment type="caution">
    <text evidence="1">The sequence shown here is derived from an EMBL/GenBank/DDBJ whole genome shotgun (WGS) entry which is preliminary data.</text>
</comment>
<dbReference type="Proteomes" id="UP000189940">
    <property type="component" value="Unassembled WGS sequence"/>
</dbReference>
<accession>A0A1V4I1K8</accession>
<evidence type="ECO:0000313" key="1">
    <source>
        <dbReference type="EMBL" id="OPH83999.1"/>
    </source>
</evidence>
<evidence type="ECO:0000313" key="2">
    <source>
        <dbReference type="Proteomes" id="UP000189940"/>
    </source>
</evidence>
<dbReference type="EMBL" id="MWPQ01000011">
    <property type="protein sequence ID" value="OPH83999.1"/>
    <property type="molecule type" value="Genomic_DNA"/>
</dbReference>
<sequence length="159" mass="17868">MVCKAFVAFFPRSETSSVPVVDQMVTIWPLDDPQASQAKADDCEFVLDHYDLVASQLAISDAQKQHVNFEGEGPFLVGWSPSKARGVPDALVLVVDMSADNNQADIDHKFRFWKNKIIEDPSLWRNGWSVEQVRQAIHNFAEEYGQSMLEAIKLFGAKP</sequence>